<evidence type="ECO:0000313" key="2">
    <source>
        <dbReference type="Proteomes" id="UP000272412"/>
    </source>
</evidence>
<sequence>MEDKKDEVLAYIRANPGCLSSGVNDAVRRKASWADWIFTRRDIDALIQEGLVEERLYRGMSMFYPVNEQ</sequence>
<gene>
    <name evidence="1" type="ORF">EGK74_01815</name>
</gene>
<keyword evidence="2" id="KW-1185">Reference proteome</keyword>
<dbReference type="AlphaFoldDB" id="A0A3N4N2U3"/>
<name>A0A3N4N2U3_9NEIS</name>
<accession>A0A3N4N2U3</accession>
<organism evidence="1 2">
    <name type="scientific">Neisseria weixii</name>
    <dbReference type="NCBI Taxonomy" id="1853276"/>
    <lineage>
        <taxon>Bacteria</taxon>
        <taxon>Pseudomonadati</taxon>
        <taxon>Pseudomonadota</taxon>
        <taxon>Betaproteobacteria</taxon>
        <taxon>Neisseriales</taxon>
        <taxon>Neisseriaceae</taxon>
        <taxon>Neisseria</taxon>
    </lineage>
</organism>
<dbReference type="EMBL" id="RPFL01000002">
    <property type="protein sequence ID" value="RPD90512.1"/>
    <property type="molecule type" value="Genomic_DNA"/>
</dbReference>
<proteinExistence type="predicted"/>
<comment type="caution">
    <text evidence="1">The sequence shown here is derived from an EMBL/GenBank/DDBJ whole genome shotgun (WGS) entry which is preliminary data.</text>
</comment>
<dbReference type="Proteomes" id="UP000272412">
    <property type="component" value="Unassembled WGS sequence"/>
</dbReference>
<evidence type="ECO:0000313" key="1">
    <source>
        <dbReference type="EMBL" id="RPD90512.1"/>
    </source>
</evidence>
<dbReference type="OrthoDB" id="9929557at2"/>
<reference evidence="1 2" key="1">
    <citation type="submission" date="2018-11" db="EMBL/GenBank/DDBJ databases">
        <title>Neisseria weixii sp. nov. isolated from the rectal contents of plateau pika (Ochotona cruzoniae).</title>
        <authorList>
            <person name="Zhang G."/>
        </authorList>
    </citation>
    <scope>NUCLEOTIDE SEQUENCE [LARGE SCALE GENOMIC DNA]</scope>
    <source>
        <strain evidence="1 2">10009</strain>
    </source>
</reference>
<protein>
    <submittedName>
        <fullName evidence="1">Uncharacterized protein</fullName>
    </submittedName>
</protein>